<accession>A0AA38S8M0</accession>
<gene>
    <name evidence="1" type="ORF">OSB04_030963</name>
</gene>
<organism evidence="1 2">
    <name type="scientific">Centaurea solstitialis</name>
    <name type="common">yellow star-thistle</name>
    <dbReference type="NCBI Taxonomy" id="347529"/>
    <lineage>
        <taxon>Eukaryota</taxon>
        <taxon>Viridiplantae</taxon>
        <taxon>Streptophyta</taxon>
        <taxon>Embryophyta</taxon>
        <taxon>Tracheophyta</taxon>
        <taxon>Spermatophyta</taxon>
        <taxon>Magnoliopsida</taxon>
        <taxon>eudicotyledons</taxon>
        <taxon>Gunneridae</taxon>
        <taxon>Pentapetalae</taxon>
        <taxon>asterids</taxon>
        <taxon>campanulids</taxon>
        <taxon>Asterales</taxon>
        <taxon>Asteraceae</taxon>
        <taxon>Carduoideae</taxon>
        <taxon>Cardueae</taxon>
        <taxon>Centaureinae</taxon>
        <taxon>Centaurea</taxon>
    </lineage>
</organism>
<sequence>MGRGIIFSRNAHLKIEDFTFVGGNLVTWMSKKCYSPVECSIYCVTNKVAIAISQKPLQHDHTKHVEIDRHFS</sequence>
<protein>
    <submittedName>
        <fullName evidence="1">Uncharacterized protein</fullName>
    </submittedName>
</protein>
<proteinExistence type="predicted"/>
<evidence type="ECO:0000313" key="2">
    <source>
        <dbReference type="Proteomes" id="UP001172457"/>
    </source>
</evidence>
<comment type="caution">
    <text evidence="1">The sequence shown here is derived from an EMBL/GenBank/DDBJ whole genome shotgun (WGS) entry which is preliminary data.</text>
</comment>
<evidence type="ECO:0000313" key="1">
    <source>
        <dbReference type="EMBL" id="KAJ9538230.1"/>
    </source>
</evidence>
<dbReference type="Proteomes" id="UP001172457">
    <property type="component" value="Chromosome 8"/>
</dbReference>
<keyword evidence="2" id="KW-1185">Reference proteome</keyword>
<dbReference type="EMBL" id="JARYMX010000008">
    <property type="protein sequence ID" value="KAJ9538230.1"/>
    <property type="molecule type" value="Genomic_DNA"/>
</dbReference>
<reference evidence="1" key="1">
    <citation type="submission" date="2023-03" db="EMBL/GenBank/DDBJ databases">
        <title>Chromosome-scale reference genome and RAD-based genetic map of yellow starthistle (Centaurea solstitialis) reveal putative structural variation and QTLs associated with invader traits.</title>
        <authorList>
            <person name="Reatini B."/>
            <person name="Cang F.A."/>
            <person name="Jiang Q."/>
            <person name="Mckibben M.T.W."/>
            <person name="Barker M.S."/>
            <person name="Rieseberg L.H."/>
            <person name="Dlugosch K.M."/>
        </authorList>
    </citation>
    <scope>NUCLEOTIDE SEQUENCE</scope>
    <source>
        <strain evidence="1">CAN-66</strain>
        <tissue evidence="1">Leaf</tissue>
    </source>
</reference>
<name>A0AA38S8M0_9ASTR</name>
<dbReference type="AlphaFoldDB" id="A0AA38S8M0"/>